<accession>A0A2Z4QA89</accession>
<dbReference type="EMBL" id="MH271318">
    <property type="protein sequence ID" value="AWY06513.1"/>
    <property type="molecule type" value="Genomic_DNA"/>
</dbReference>
<dbReference type="RefSeq" id="YP_009803068.1">
    <property type="nucleotide sequence ID" value="NC_047991.1"/>
</dbReference>
<dbReference type="GeneID" id="54993627"/>
<organism evidence="1 2">
    <name type="scientific">Gordonia phage Trine</name>
    <dbReference type="NCBI Taxonomy" id="2201431"/>
    <lineage>
        <taxon>Viruses</taxon>
        <taxon>Duplodnaviria</taxon>
        <taxon>Heunggongvirae</taxon>
        <taxon>Uroviricota</taxon>
        <taxon>Caudoviricetes</taxon>
        <taxon>Trinevirus</taxon>
        <taxon>Trinevirus trine</taxon>
    </lineage>
</organism>
<dbReference type="Proteomes" id="UP000250672">
    <property type="component" value="Genome"/>
</dbReference>
<gene>
    <name evidence="1" type="primary">11</name>
    <name evidence="1" type="ORF">PBI_TRINE_11</name>
</gene>
<evidence type="ECO:0000313" key="2">
    <source>
        <dbReference type="Proteomes" id="UP000250672"/>
    </source>
</evidence>
<dbReference type="KEGG" id="vg:54993627"/>
<name>A0A2Z4QA89_9CAUD</name>
<reference evidence="2" key="1">
    <citation type="submission" date="2018-04" db="EMBL/GenBank/DDBJ databases">
        <authorList>
            <person name="Go L.Y."/>
            <person name="Mitchell J.A."/>
        </authorList>
    </citation>
    <scope>NUCLEOTIDE SEQUENCE [LARGE SCALE GENOMIC DNA]</scope>
</reference>
<evidence type="ECO:0000313" key="1">
    <source>
        <dbReference type="EMBL" id="AWY06513.1"/>
    </source>
</evidence>
<protein>
    <submittedName>
        <fullName evidence="1">Major tail protein</fullName>
    </submittedName>
</protein>
<proteinExistence type="predicted"/>
<keyword evidence="2" id="KW-1185">Reference proteome</keyword>
<sequence length="181" mass="19894">MAGNPNNVKIWEDADVRILKPSAIVAPATISTLIPGDVDAEWGPEWLLAGLLDGSEGFGESREWDESEHTAWGYGLIKVSSRNFKMTRTFTALEANEVTDYLYSPGDTAGKVIIAKPAYVYLGFETIADDGTKERLITTVPARVTAPESNRNEEDLASRQFTANIFPNSDKELFHRQVSAA</sequence>